<sequence length="319" mass="34665">MPLFSTRTSRRPRISRSLGDDQLSRVLGKLSKKGSASDATLIAELLEETGDDWDRRSHRMSVLAEATAGTRIAAAWLEREPDAPDALVFHSWTQLTRGLRDGHLEDAREVVGRCHRAAELAPEDPLPWVVLLGTARTERYDSRDVQALWREATGRDRYHREAYLQMLAHLSPEEGGSSASVLDFVDAVRAHIPANAPCAAIELTAAVRQYQSILAQGGVRAMTAGQLFEGGQMAAALHQAATLWPKPGFFQHAAAAADLNVLAYALCAAGRAADAHPVFQALQGVVTPWPWDVDGPALQRFEQHLAKCERGRQGGVGSG</sequence>
<proteinExistence type="predicted"/>
<evidence type="ECO:0000313" key="1">
    <source>
        <dbReference type="EMBL" id="QER88172.1"/>
    </source>
</evidence>
<gene>
    <name evidence="1" type="ORF">F3L20_22140</name>
</gene>
<dbReference type="EMBL" id="CP043959">
    <property type="protein sequence ID" value="QER88172.1"/>
    <property type="molecule type" value="Genomic_DNA"/>
</dbReference>
<evidence type="ECO:0008006" key="3">
    <source>
        <dbReference type="Google" id="ProtNLM"/>
    </source>
</evidence>
<evidence type="ECO:0000313" key="2">
    <source>
        <dbReference type="Proteomes" id="UP000324308"/>
    </source>
</evidence>
<organism evidence="1 2">
    <name type="scientific">Streptomyces tendae</name>
    <dbReference type="NCBI Taxonomy" id="1932"/>
    <lineage>
        <taxon>Bacteria</taxon>
        <taxon>Bacillati</taxon>
        <taxon>Actinomycetota</taxon>
        <taxon>Actinomycetes</taxon>
        <taxon>Kitasatosporales</taxon>
        <taxon>Streptomycetaceae</taxon>
        <taxon>Streptomyces</taxon>
    </lineage>
</organism>
<accession>A0ABX5ZWT0</accession>
<keyword evidence="2" id="KW-1185">Reference proteome</keyword>
<reference evidence="1 2" key="1">
    <citation type="submission" date="2019-09" db="EMBL/GenBank/DDBJ databases">
        <title>Draft genome sequence of the Ebosin-producing strain Streptomyces sp. 139.</title>
        <authorList>
            <person name="Ai L."/>
            <person name="Geng M."/>
            <person name="Ma M."/>
            <person name="Bai L."/>
        </authorList>
    </citation>
    <scope>NUCLEOTIDE SEQUENCE [LARGE SCALE GENOMIC DNA]</scope>
    <source>
        <strain evidence="1 2">139</strain>
    </source>
</reference>
<dbReference type="Proteomes" id="UP000324308">
    <property type="component" value="Chromosome"/>
</dbReference>
<protein>
    <recommendedName>
        <fullName evidence="3">DUF4034 domain-containing protein</fullName>
    </recommendedName>
</protein>
<dbReference type="RefSeq" id="WP_150155852.1">
    <property type="nucleotide sequence ID" value="NZ_CP043959.1"/>
</dbReference>
<name>A0ABX5ZWT0_STRTE</name>